<reference evidence="11" key="1">
    <citation type="submission" date="2025-08" db="UniProtKB">
        <authorList>
            <consortium name="Ensembl"/>
        </authorList>
    </citation>
    <scope>IDENTIFICATION</scope>
</reference>
<dbReference type="GO" id="GO:0005737">
    <property type="term" value="C:cytoplasm"/>
    <property type="evidence" value="ECO:0007669"/>
    <property type="project" value="TreeGrafter"/>
</dbReference>
<dbReference type="OrthoDB" id="10254713at2759"/>
<dbReference type="InterPro" id="IPR042618">
    <property type="entry name" value="IQCG"/>
</dbReference>
<dbReference type="InterPro" id="IPR000048">
    <property type="entry name" value="IQ_motif_EF-hand-BS"/>
</dbReference>
<comment type="subcellular location">
    <subcellularLocation>
        <location evidence="1">Cytoplasm</location>
        <location evidence="1">Cytoskeleton</location>
        <location evidence="1">Flagellum axoneme</location>
    </subcellularLocation>
</comment>
<dbReference type="PANTHER" id="PTHR14871:SF1">
    <property type="entry name" value="DYNEIN REGULATORY COMPLEX PROTEIN 9"/>
    <property type="match status" value="1"/>
</dbReference>
<name>A0A8C5QPK2_9ANUR</name>
<evidence type="ECO:0000256" key="4">
    <source>
        <dbReference type="ARBA" id="ARBA00022490"/>
    </source>
</evidence>
<keyword evidence="5" id="KW-0282">Flagellum</keyword>
<dbReference type="Ensembl" id="ENSLLET00000042526.1">
    <property type="protein sequence ID" value="ENSLLEP00000040871.1"/>
    <property type="gene ID" value="ENSLLEG00000026019.1"/>
</dbReference>
<evidence type="ECO:0000256" key="3">
    <source>
        <dbReference type="ARBA" id="ARBA00013738"/>
    </source>
</evidence>
<dbReference type="GeneTree" id="ENSGT00730000111263"/>
<evidence type="ECO:0000313" key="12">
    <source>
        <dbReference type="Proteomes" id="UP000694569"/>
    </source>
</evidence>
<keyword evidence="4" id="KW-0963">Cytoplasm</keyword>
<protein>
    <recommendedName>
        <fullName evidence="3">Dynein regulatory complex protein 9</fullName>
    </recommendedName>
    <alternativeName>
        <fullName evidence="9">IQ domain-containing protein G</fullName>
    </alternativeName>
</protein>
<keyword evidence="12" id="KW-1185">Reference proteome</keyword>
<dbReference type="GO" id="GO:0036126">
    <property type="term" value="C:sperm flagellum"/>
    <property type="evidence" value="ECO:0007669"/>
    <property type="project" value="TreeGrafter"/>
</dbReference>
<dbReference type="Proteomes" id="UP000694569">
    <property type="component" value="Unplaced"/>
</dbReference>
<evidence type="ECO:0000313" key="11">
    <source>
        <dbReference type="Ensembl" id="ENSLLEP00000040871.1"/>
    </source>
</evidence>
<keyword evidence="8" id="KW-0966">Cell projection</keyword>
<evidence type="ECO:0000256" key="10">
    <source>
        <dbReference type="SAM" id="Coils"/>
    </source>
</evidence>
<evidence type="ECO:0000256" key="8">
    <source>
        <dbReference type="ARBA" id="ARBA00023273"/>
    </source>
</evidence>
<feature type="coiled-coil region" evidence="10">
    <location>
        <begin position="131"/>
        <end position="169"/>
    </location>
</feature>
<dbReference type="GO" id="GO:0007288">
    <property type="term" value="P:sperm axoneme assembly"/>
    <property type="evidence" value="ECO:0007669"/>
    <property type="project" value="TreeGrafter"/>
</dbReference>
<evidence type="ECO:0000256" key="7">
    <source>
        <dbReference type="ARBA" id="ARBA00023212"/>
    </source>
</evidence>
<dbReference type="CDD" id="cd23766">
    <property type="entry name" value="IQCG"/>
    <property type="match status" value="1"/>
</dbReference>
<evidence type="ECO:0000256" key="1">
    <source>
        <dbReference type="ARBA" id="ARBA00004611"/>
    </source>
</evidence>
<keyword evidence="6" id="KW-0969">Cilium</keyword>
<dbReference type="PROSITE" id="PS50096">
    <property type="entry name" value="IQ"/>
    <property type="match status" value="1"/>
</dbReference>
<keyword evidence="10" id="KW-0175">Coiled coil</keyword>
<gene>
    <name evidence="11" type="primary">IQCG</name>
</gene>
<dbReference type="Pfam" id="PF00612">
    <property type="entry name" value="IQ"/>
    <property type="match status" value="1"/>
</dbReference>
<evidence type="ECO:0000256" key="5">
    <source>
        <dbReference type="ARBA" id="ARBA00022846"/>
    </source>
</evidence>
<sequence length="338" mass="39720">MTSNRPVPALGHPQKMTSFPMMDMISVCTVLEDSLDQLSILGYIINPAPYSTHKNVQWPLISDNLKKIQAENIKKVHSDRQYAEDVIMGMLNELEDSGSFLSLLQAVEMEKERKDHFHRAIESEKEGRNKTELLQKQLDDIKKEKEVELQNCNELIAHLKDQLQEMIAKTNMDIKYAKKDTDLQIYQTQKKCSISESNLQQNLKSIQNKIDEEIRTHTELENYQRQYLQELEVKLEHWMEKYDKDVDQKEKEIKNMKAARDKDLALLQTLAEQYKEHERVIIEDRLEKEKARQEKRQAQLELKSTIKIQAWWRGIMVRKGLGPYKRAKSKKGVPCIIN</sequence>
<organism evidence="11 12">
    <name type="scientific">Leptobrachium leishanense</name>
    <name type="common">Leishan spiny toad</name>
    <dbReference type="NCBI Taxonomy" id="445787"/>
    <lineage>
        <taxon>Eukaryota</taxon>
        <taxon>Metazoa</taxon>
        <taxon>Chordata</taxon>
        <taxon>Craniata</taxon>
        <taxon>Vertebrata</taxon>
        <taxon>Euteleostomi</taxon>
        <taxon>Amphibia</taxon>
        <taxon>Batrachia</taxon>
        <taxon>Anura</taxon>
        <taxon>Pelobatoidea</taxon>
        <taxon>Megophryidae</taxon>
        <taxon>Leptobrachium</taxon>
    </lineage>
</organism>
<proteinExistence type="inferred from homology"/>
<accession>A0A8C5QPK2</accession>
<reference evidence="11" key="2">
    <citation type="submission" date="2025-09" db="UniProtKB">
        <authorList>
            <consortium name="Ensembl"/>
        </authorList>
    </citation>
    <scope>IDENTIFICATION</scope>
</reference>
<comment type="similarity">
    <text evidence="2">Belongs to the DRC9 family.</text>
</comment>
<evidence type="ECO:0000256" key="9">
    <source>
        <dbReference type="ARBA" id="ARBA00032183"/>
    </source>
</evidence>
<evidence type="ECO:0000256" key="6">
    <source>
        <dbReference type="ARBA" id="ARBA00023069"/>
    </source>
</evidence>
<evidence type="ECO:0000256" key="2">
    <source>
        <dbReference type="ARBA" id="ARBA00008222"/>
    </source>
</evidence>
<dbReference type="PANTHER" id="PTHR14871">
    <property type="entry name" value="DYNEIN REGULATORY COMPLEX PROTEIN 9"/>
    <property type="match status" value="1"/>
</dbReference>
<feature type="coiled-coil region" evidence="10">
    <location>
        <begin position="196"/>
        <end position="308"/>
    </location>
</feature>
<keyword evidence="7" id="KW-0206">Cytoskeleton</keyword>
<dbReference type="AlphaFoldDB" id="A0A8C5QPK2"/>